<proteinExistence type="predicted"/>
<name>A0AC35EV55_9BILA</name>
<sequence>MNDFNNKSKCSAKAVWLSIYFMLHVFGFTCLLLAVVSPSWQFVYLEEGRTEHHHGLWMDCKRDYSNEYGRPREYYEKLFRLDHMQGPFDQFSLPSLQCVYKFDYWLDDEDWYEHGYDENRLQDDAYQHLWLGWKIAALTALLLSLIFTLCALITCVCGFCHRLLVCVSAVLSTIGVLTCIIGNTIFYMYARYQDNNIIKQDEGIYEQYFGWSFYTSVIANGFLFFAAVVGCISTSIVMSAGKAKLVKIEVEDNDSLQLLSSGGSSSQPFKRSYSAVYKIDSVALRKWEKEAMKGFKKNNFKRANSMPNIKKGQHRLLQTPSYTHSNSDISKAFTDPSHFISGPMQHQRQSLALSETHLAEHYTGIIPSGGSAFPANASDPVYPPPLPPNNPDDVVYEYVEHNSISLSSTLGKNQHSSPNKESTSLNYYDKVASSSPSISSHQKIHTIEDNEYLRPKNAKSTTIPSYSEPSKERYLYERNLYEKSKNDKITTSFGAKHRRNPSEDFSRHPELLQNTSTMITPISSFSSKPKPPELPAKPNFLKSSDSHSVSSKASSRDSDKILLNTFDDKRSLSNNRSLTSLHSVIPEKPISVFDRSETCTPTTSPASSHDSYASTSGTTRPFPSKLLHTVLRNEAANNSGMKETSLDWPKLPSSRNSRDGSIVSSNNSLSGRSYAPSEMDRSVGASTIIAPNSPSQKFFDFDSDNERSMTPKVGPKNGETFV</sequence>
<protein>
    <submittedName>
        <fullName evidence="2">Clc-like protein</fullName>
    </submittedName>
</protein>
<evidence type="ECO:0000313" key="2">
    <source>
        <dbReference type="WBParaSite" id="PS1159_v2.g10938.t1"/>
    </source>
</evidence>
<dbReference type="WBParaSite" id="PS1159_v2.g10938.t1">
    <property type="protein sequence ID" value="PS1159_v2.g10938.t1"/>
    <property type="gene ID" value="PS1159_v2.g10938"/>
</dbReference>
<evidence type="ECO:0000313" key="1">
    <source>
        <dbReference type="Proteomes" id="UP000887580"/>
    </source>
</evidence>
<reference evidence="2" key="1">
    <citation type="submission" date="2022-11" db="UniProtKB">
        <authorList>
            <consortium name="WormBaseParasite"/>
        </authorList>
    </citation>
    <scope>IDENTIFICATION</scope>
</reference>
<organism evidence="1 2">
    <name type="scientific">Panagrolaimus sp. PS1159</name>
    <dbReference type="NCBI Taxonomy" id="55785"/>
    <lineage>
        <taxon>Eukaryota</taxon>
        <taxon>Metazoa</taxon>
        <taxon>Ecdysozoa</taxon>
        <taxon>Nematoda</taxon>
        <taxon>Chromadorea</taxon>
        <taxon>Rhabditida</taxon>
        <taxon>Tylenchina</taxon>
        <taxon>Panagrolaimomorpha</taxon>
        <taxon>Panagrolaimoidea</taxon>
        <taxon>Panagrolaimidae</taxon>
        <taxon>Panagrolaimus</taxon>
    </lineage>
</organism>
<dbReference type="Proteomes" id="UP000887580">
    <property type="component" value="Unplaced"/>
</dbReference>
<accession>A0AC35EV55</accession>